<evidence type="ECO:0000313" key="2">
    <source>
        <dbReference type="EMBL" id="AOS64237.1"/>
    </source>
</evidence>
<dbReference type="Gene3D" id="1.10.510.10">
    <property type="entry name" value="Transferase(Phosphotransferase) domain 1"/>
    <property type="match status" value="1"/>
</dbReference>
<dbReference type="InterPro" id="IPR002575">
    <property type="entry name" value="Aminoglycoside_PTrfase"/>
</dbReference>
<evidence type="ECO:0000313" key="3">
    <source>
        <dbReference type="Proteomes" id="UP000095210"/>
    </source>
</evidence>
<dbReference type="InterPro" id="IPR011009">
    <property type="entry name" value="Kinase-like_dom_sf"/>
</dbReference>
<dbReference type="Proteomes" id="UP000095210">
    <property type="component" value="Chromosome"/>
</dbReference>
<name>A0AAC9HRH9_9PSEU</name>
<feature type="domain" description="Aminoglycoside phosphotransferase" evidence="1">
    <location>
        <begin position="76"/>
        <end position="293"/>
    </location>
</feature>
<dbReference type="SUPFAM" id="SSF56112">
    <property type="entry name" value="Protein kinase-like (PK-like)"/>
    <property type="match status" value="1"/>
</dbReference>
<proteinExistence type="predicted"/>
<evidence type="ECO:0000259" key="1">
    <source>
        <dbReference type="Pfam" id="PF01636"/>
    </source>
</evidence>
<keyword evidence="3" id="KW-1185">Reference proteome</keyword>
<dbReference type="KEGG" id="ahm:TL08_17185"/>
<dbReference type="EMBL" id="CP014859">
    <property type="protein sequence ID" value="AOS64237.1"/>
    <property type="molecule type" value="Genomic_DNA"/>
</dbReference>
<gene>
    <name evidence="2" type="ORF">TL08_17185</name>
</gene>
<dbReference type="AlphaFoldDB" id="A0AAC9HRH9"/>
<protein>
    <submittedName>
        <fullName evidence="2">Phosphotransferase family protein</fullName>
    </submittedName>
</protein>
<dbReference type="Gene3D" id="3.30.200.20">
    <property type="entry name" value="Phosphorylase Kinase, domain 1"/>
    <property type="match status" value="1"/>
</dbReference>
<dbReference type="Pfam" id="PF01636">
    <property type="entry name" value="APH"/>
    <property type="match status" value="1"/>
</dbReference>
<accession>A0AAC9HRH9</accession>
<sequence length="368" mass="40043">MTSNSRMSADHRQRGEAPLAEWIRADFGIDLVSIESVDQGADRAAQVRRGIASDGARYAIKWTTGGSRAGLTVPNRLADHGVPGVAGPIRTTAGGLYRERAGRRLSLTPWLSGDIAMNGAMTSEHWRSYGGVLAEAHAVPVDAELAAVLPREEYRLHEQYVAAVRTVQRGIDELDAAASRADRGDPHPAGLDDRLVQSLRAEWRASKELITSLTTQVEVLASDLRDRPTPRVICHGDPHLGNLLLRGADQVWLIDWDDTVLAPPELDLQFVLGGVLYFALVGEQEQSWFFDGYGPIEIDPARLAYYRCARALEDLVIPAAEVLDLDGFDRQARSDALAIVRGVLSPTGLATLAWGSLRELGMVAGRDS</sequence>
<organism evidence="2 3">
    <name type="scientific">Actinoalloteichus hymeniacidonis</name>
    <dbReference type="NCBI Taxonomy" id="340345"/>
    <lineage>
        <taxon>Bacteria</taxon>
        <taxon>Bacillati</taxon>
        <taxon>Actinomycetota</taxon>
        <taxon>Actinomycetes</taxon>
        <taxon>Pseudonocardiales</taxon>
        <taxon>Pseudonocardiaceae</taxon>
        <taxon>Actinoalloteichus</taxon>
    </lineage>
</organism>
<reference evidence="3" key="1">
    <citation type="submission" date="2016-03" db="EMBL/GenBank/DDBJ databases">
        <title>Complete genome sequence of the type strain Actinoalloteichus hymeniacidonis DSM 45092.</title>
        <authorList>
            <person name="Schaffert L."/>
            <person name="Albersmeier A."/>
            <person name="Winkler A."/>
            <person name="Kalinowski J."/>
            <person name="Zotchev S."/>
            <person name="Ruckert C."/>
        </authorList>
    </citation>
    <scope>NUCLEOTIDE SEQUENCE [LARGE SCALE GENOMIC DNA]</scope>
    <source>
        <strain evidence="3">HPA177(T) (DSM 45092(T))</strain>
    </source>
</reference>
<dbReference type="Gene3D" id="1.20.58.840">
    <property type="match status" value="1"/>
</dbReference>